<proteinExistence type="predicted"/>
<evidence type="ECO:0000256" key="1">
    <source>
        <dbReference type="SAM" id="MobiDB-lite"/>
    </source>
</evidence>
<evidence type="ECO:0000313" key="3">
    <source>
        <dbReference type="Proteomes" id="UP001176961"/>
    </source>
</evidence>
<evidence type="ECO:0000313" key="2">
    <source>
        <dbReference type="EMBL" id="CAJ0604117.1"/>
    </source>
</evidence>
<organism evidence="2 3">
    <name type="scientific">Cylicocyclus nassatus</name>
    <name type="common">Nematode worm</name>
    <dbReference type="NCBI Taxonomy" id="53992"/>
    <lineage>
        <taxon>Eukaryota</taxon>
        <taxon>Metazoa</taxon>
        <taxon>Ecdysozoa</taxon>
        <taxon>Nematoda</taxon>
        <taxon>Chromadorea</taxon>
        <taxon>Rhabditida</taxon>
        <taxon>Rhabditina</taxon>
        <taxon>Rhabditomorpha</taxon>
        <taxon>Strongyloidea</taxon>
        <taxon>Strongylidae</taxon>
        <taxon>Cylicocyclus</taxon>
    </lineage>
</organism>
<dbReference type="AlphaFoldDB" id="A0AA36MC36"/>
<dbReference type="Proteomes" id="UP001176961">
    <property type="component" value="Unassembled WGS sequence"/>
</dbReference>
<feature type="compositionally biased region" description="Basic residues" evidence="1">
    <location>
        <begin position="124"/>
        <end position="136"/>
    </location>
</feature>
<name>A0AA36MC36_CYLNA</name>
<gene>
    <name evidence="2" type="ORF">CYNAS_LOCUS16100</name>
</gene>
<accession>A0AA36MC36</accession>
<comment type="caution">
    <text evidence="2">The sequence shown here is derived from an EMBL/GenBank/DDBJ whole genome shotgun (WGS) entry which is preliminary data.</text>
</comment>
<sequence>MAISPSHIPPNGSVVTSLDSILRERCSKCGRFLPRPRRRASEKGPYQYVEDAEVATARLMSGRRSRSRSSSRSRRSRKSTSSRRSRRRTSKRKRSKRSRRRSKRSSPKSVRFSRASRRLPITTLHRRRKRKSKRSKVSLSSKSMQRRGLRKVVLVMYRDQRGRFVRVPRHH</sequence>
<feature type="compositionally biased region" description="Basic residues" evidence="1">
    <location>
        <begin position="61"/>
        <end position="106"/>
    </location>
</feature>
<protein>
    <submittedName>
        <fullName evidence="2">Uncharacterized protein</fullName>
    </submittedName>
</protein>
<keyword evidence="3" id="KW-1185">Reference proteome</keyword>
<reference evidence="2" key="1">
    <citation type="submission" date="2023-07" db="EMBL/GenBank/DDBJ databases">
        <authorList>
            <consortium name="CYATHOMIX"/>
        </authorList>
    </citation>
    <scope>NUCLEOTIDE SEQUENCE</scope>
    <source>
        <strain evidence="2">N/A</strain>
    </source>
</reference>
<feature type="region of interest" description="Disordered" evidence="1">
    <location>
        <begin position="58"/>
        <end position="147"/>
    </location>
</feature>
<dbReference type="EMBL" id="CATQJL010000305">
    <property type="protein sequence ID" value="CAJ0604117.1"/>
    <property type="molecule type" value="Genomic_DNA"/>
</dbReference>